<evidence type="ECO:0000313" key="1">
    <source>
        <dbReference type="EMBL" id="CAG6648576.1"/>
    </source>
</evidence>
<protein>
    <submittedName>
        <fullName evidence="1">Uncharacterized protein</fullName>
    </submittedName>
</protein>
<proteinExistence type="predicted"/>
<dbReference type="EMBL" id="HBUF01152904">
    <property type="protein sequence ID" value="CAG6648576.1"/>
    <property type="molecule type" value="Transcribed_RNA"/>
</dbReference>
<name>A0A8D8RD93_9HEMI</name>
<accession>A0A8D8RD93</accession>
<reference evidence="1" key="1">
    <citation type="submission" date="2021-05" db="EMBL/GenBank/DDBJ databases">
        <authorList>
            <person name="Alioto T."/>
            <person name="Alioto T."/>
            <person name="Gomez Garrido J."/>
        </authorList>
    </citation>
    <scope>NUCLEOTIDE SEQUENCE</scope>
</reference>
<sequence length="271" mass="32054">MYQYLKDKLNRCIADETRYSPRLNIDNMDVISRNKIDLQLFNYLTISMIYYRKVELLRFLCKALALQKELNVVNIENSNVRYTHGVAVLLALNCARVETLNMYNFFDKTQQIFDNMIYEKNHNQALLDMMEMYEIEKLVERQKHRERVNTDCQRSDIQDLLSDSVQIQSPNKPNPDKYKAINKCCFREKEEFKFVGSLENLEPLIANAVIENNSLSFVERLRRIKNIGNKSQLNINLYKYCMASFTSLKTLSCNYHYVADPAGEWYKLQSQ</sequence>
<organism evidence="1">
    <name type="scientific">Cacopsylla melanoneura</name>
    <dbReference type="NCBI Taxonomy" id="428564"/>
    <lineage>
        <taxon>Eukaryota</taxon>
        <taxon>Metazoa</taxon>
        <taxon>Ecdysozoa</taxon>
        <taxon>Arthropoda</taxon>
        <taxon>Hexapoda</taxon>
        <taxon>Insecta</taxon>
        <taxon>Pterygota</taxon>
        <taxon>Neoptera</taxon>
        <taxon>Paraneoptera</taxon>
        <taxon>Hemiptera</taxon>
        <taxon>Sternorrhyncha</taxon>
        <taxon>Psylloidea</taxon>
        <taxon>Psyllidae</taxon>
        <taxon>Psyllinae</taxon>
        <taxon>Cacopsylla</taxon>
    </lineage>
</organism>
<dbReference type="AlphaFoldDB" id="A0A8D8RD93"/>